<sequence length="715" mass="80703">MSGPRHSQSLLGADTPAPATPNLCTACSELIFSSRSSLRSSSNPFAPAQRIILGTLEQILSRPCPFCAVVSHAIFEMRRVTPLILEPDQPVGVWWVASTGLPGFSVIFQGQGHSQGTVISAVASNPRLRTPPPPFSPPACLREIQTSEINIPRIQTWMQCCEDEHESCNLSAAIGTPIASVFPGLEVLRLIDVRDGRVTETRQFCRYLTLSYVWGNTASPRLTRANKAILGRPGGLRAQWSLLARTIRDAIDLVEKLGERFLWVDSLCLMQNDAEDVRTGTTVMDLIYEQSSLTIIAASGHDANAGLPGVHPGTRCPSQQLRDIGEGVKMGVHTTLTDLLKTSVYSTRGWTYQEQHLSRRSLYFINNQVFFKCGSAAFSEDTLDSVSRRVPQWELGRLQDQSSSPWAVAKALHEYSCRTLKYESDALRAISGIMRRMSDSMKCTWFQGGPTAFFDQTVLFSSPDLLRRRRGFPSYSWAGWTGRISFEPVMESRPGDKFEYQRCNRWLNERTWIIWYSKDGDRRTRLVWDPSRNRDFPLQDHSFVGYRERQRLRVRSPDYEFDSTGLETAPSRGWMPSRPMPGYPILRFWTMALQYKVRMYDSVLGFGYIIDRADAVSGVLRIDGHEETTAFESERPFEFILLSAGAYGTVQPLFDKVAYSMETELRRHSSAERFYVLCVEWEGGIAERRGLGAVEMEALPRSFSPGPVWKEIFLA</sequence>
<proteinExistence type="predicted"/>
<evidence type="ECO:0000313" key="3">
    <source>
        <dbReference type="Proteomes" id="UP001239445"/>
    </source>
</evidence>
<dbReference type="PANTHER" id="PTHR33112">
    <property type="entry name" value="DOMAIN PROTEIN, PUTATIVE-RELATED"/>
    <property type="match status" value="1"/>
</dbReference>
<dbReference type="InterPro" id="IPR010730">
    <property type="entry name" value="HET"/>
</dbReference>
<name>A0AAJ0BGV1_9PEZI</name>
<evidence type="ECO:0000259" key="1">
    <source>
        <dbReference type="Pfam" id="PF06985"/>
    </source>
</evidence>
<gene>
    <name evidence="2" type="ORF">QBC47DRAFT_294619</name>
</gene>
<dbReference type="Pfam" id="PF06985">
    <property type="entry name" value="HET"/>
    <property type="match status" value="1"/>
</dbReference>
<protein>
    <submittedName>
        <fullName evidence="2">Heterokaryon incompatibility protein-domain-containing protein</fullName>
    </submittedName>
</protein>
<dbReference type="Proteomes" id="UP001239445">
    <property type="component" value="Unassembled WGS sequence"/>
</dbReference>
<comment type="caution">
    <text evidence="2">The sequence shown here is derived from an EMBL/GenBank/DDBJ whole genome shotgun (WGS) entry which is preliminary data.</text>
</comment>
<dbReference type="EMBL" id="MU839829">
    <property type="protein sequence ID" value="KAK1758019.1"/>
    <property type="molecule type" value="Genomic_DNA"/>
</dbReference>
<evidence type="ECO:0000313" key="2">
    <source>
        <dbReference type="EMBL" id="KAK1758019.1"/>
    </source>
</evidence>
<reference evidence="2" key="1">
    <citation type="submission" date="2023-06" db="EMBL/GenBank/DDBJ databases">
        <title>Genome-scale phylogeny and comparative genomics of the fungal order Sordariales.</title>
        <authorList>
            <consortium name="Lawrence Berkeley National Laboratory"/>
            <person name="Hensen N."/>
            <person name="Bonometti L."/>
            <person name="Westerberg I."/>
            <person name="Brannstrom I.O."/>
            <person name="Guillou S."/>
            <person name="Cros-Aarteil S."/>
            <person name="Calhoun S."/>
            <person name="Haridas S."/>
            <person name="Kuo A."/>
            <person name="Mondo S."/>
            <person name="Pangilinan J."/>
            <person name="Riley R."/>
            <person name="Labutti K."/>
            <person name="Andreopoulos B."/>
            <person name="Lipzen A."/>
            <person name="Chen C."/>
            <person name="Yanf M."/>
            <person name="Daum C."/>
            <person name="Ng V."/>
            <person name="Clum A."/>
            <person name="Steindorff A."/>
            <person name="Ohm R."/>
            <person name="Martin F."/>
            <person name="Silar P."/>
            <person name="Natvig D."/>
            <person name="Lalanne C."/>
            <person name="Gautier V."/>
            <person name="Ament-Velasquez S.L."/>
            <person name="Kruys A."/>
            <person name="Hutchinson M.I."/>
            <person name="Powell A.J."/>
            <person name="Barry K."/>
            <person name="Miller A.N."/>
            <person name="Grigoriev I.V."/>
            <person name="Debuchy R."/>
            <person name="Gladieux P."/>
            <person name="Thoren M.H."/>
            <person name="Johannesson H."/>
        </authorList>
    </citation>
    <scope>NUCLEOTIDE SEQUENCE</scope>
    <source>
        <strain evidence="2">PSN4</strain>
    </source>
</reference>
<dbReference type="AlphaFoldDB" id="A0AAJ0BGV1"/>
<dbReference type="PANTHER" id="PTHR33112:SF12">
    <property type="entry name" value="HETEROKARYON INCOMPATIBILITY DOMAIN-CONTAINING PROTEIN"/>
    <property type="match status" value="1"/>
</dbReference>
<accession>A0AAJ0BGV1</accession>
<organism evidence="2 3">
    <name type="scientific">Echria macrotheca</name>
    <dbReference type="NCBI Taxonomy" id="438768"/>
    <lineage>
        <taxon>Eukaryota</taxon>
        <taxon>Fungi</taxon>
        <taxon>Dikarya</taxon>
        <taxon>Ascomycota</taxon>
        <taxon>Pezizomycotina</taxon>
        <taxon>Sordariomycetes</taxon>
        <taxon>Sordariomycetidae</taxon>
        <taxon>Sordariales</taxon>
        <taxon>Schizotheciaceae</taxon>
        <taxon>Echria</taxon>
    </lineage>
</organism>
<keyword evidence="3" id="KW-1185">Reference proteome</keyword>
<feature type="domain" description="Heterokaryon incompatibility" evidence="1">
    <location>
        <begin position="207"/>
        <end position="354"/>
    </location>
</feature>